<protein>
    <submittedName>
        <fullName evidence="3">Cytoskeletal protein RodZ</fullName>
    </submittedName>
</protein>
<keyword evidence="2" id="KW-1133">Transmembrane helix</keyword>
<keyword evidence="4" id="KW-1185">Reference proteome</keyword>
<accession>A0A7W9KJ86</accession>
<keyword evidence="2" id="KW-0812">Transmembrane</keyword>
<evidence type="ECO:0000313" key="4">
    <source>
        <dbReference type="Proteomes" id="UP000585638"/>
    </source>
</evidence>
<evidence type="ECO:0000256" key="1">
    <source>
        <dbReference type="SAM" id="MobiDB-lite"/>
    </source>
</evidence>
<feature type="transmembrane region" description="Helical" evidence="2">
    <location>
        <begin position="25"/>
        <end position="47"/>
    </location>
</feature>
<comment type="caution">
    <text evidence="3">The sequence shown here is derived from an EMBL/GenBank/DDBJ whole genome shotgun (WGS) entry which is preliminary data.</text>
</comment>
<name>A0A7W9KJ86_9PSEU</name>
<keyword evidence="2" id="KW-0472">Membrane</keyword>
<evidence type="ECO:0000256" key="2">
    <source>
        <dbReference type="SAM" id="Phobius"/>
    </source>
</evidence>
<organism evidence="3 4">
    <name type="scientific">Kutzneria kofuensis</name>
    <dbReference type="NCBI Taxonomy" id="103725"/>
    <lineage>
        <taxon>Bacteria</taxon>
        <taxon>Bacillati</taxon>
        <taxon>Actinomycetota</taxon>
        <taxon>Actinomycetes</taxon>
        <taxon>Pseudonocardiales</taxon>
        <taxon>Pseudonocardiaceae</taxon>
        <taxon>Kutzneria</taxon>
    </lineage>
</organism>
<reference evidence="3 4" key="1">
    <citation type="submission" date="2020-08" db="EMBL/GenBank/DDBJ databases">
        <title>Sequencing the genomes of 1000 actinobacteria strains.</title>
        <authorList>
            <person name="Klenk H.-P."/>
        </authorList>
    </citation>
    <scope>NUCLEOTIDE SEQUENCE [LARGE SCALE GENOMIC DNA]</scope>
    <source>
        <strain evidence="3 4">DSM 43851</strain>
    </source>
</reference>
<proteinExistence type="predicted"/>
<feature type="region of interest" description="Disordered" evidence="1">
    <location>
        <begin position="58"/>
        <end position="86"/>
    </location>
</feature>
<dbReference type="RefSeq" id="WP_184864747.1">
    <property type="nucleotide sequence ID" value="NZ_BAAAWY010000018.1"/>
</dbReference>
<sequence>MSDTETMWAPPDDGRPPGRPDRGPMIAFLVVLVIALLAAAVMGGYLLGLHTAQSEQAAQPSTIAPTTTSAPPTTTTTTTDATTTTTTDTTTVTTTTAIGAGTIRNATPAGTPIVLNVGYGVNLDSTQPNWDVVQNNDPAYVTDLRFDTQDTVLASGRGFAPAQPNAGYADCVAATAYTPLLDLDQILAGGAYCTTSPQGRFALVVFHPAVGGQLTFDLTVWEKTP</sequence>
<feature type="region of interest" description="Disordered" evidence="1">
    <location>
        <begin position="1"/>
        <end position="20"/>
    </location>
</feature>
<evidence type="ECO:0000313" key="3">
    <source>
        <dbReference type="EMBL" id="MBB5893440.1"/>
    </source>
</evidence>
<dbReference type="Proteomes" id="UP000585638">
    <property type="component" value="Unassembled WGS sequence"/>
</dbReference>
<dbReference type="AlphaFoldDB" id="A0A7W9KJ86"/>
<dbReference type="EMBL" id="JACHIR010000001">
    <property type="protein sequence ID" value="MBB5893440.1"/>
    <property type="molecule type" value="Genomic_DNA"/>
</dbReference>
<gene>
    <name evidence="3" type="ORF">BJ998_004636</name>
</gene>